<evidence type="ECO:0000256" key="2">
    <source>
        <dbReference type="ARBA" id="ARBA00022723"/>
    </source>
</evidence>
<dbReference type="InterPro" id="IPR050364">
    <property type="entry name" value="Cytochrome_P450_fung"/>
</dbReference>
<evidence type="ECO:0000256" key="3">
    <source>
        <dbReference type="ARBA" id="ARBA00023002"/>
    </source>
</evidence>
<reference evidence="6" key="1">
    <citation type="submission" date="2021-03" db="EMBL/GenBank/DDBJ databases">
        <title>Revisited historic fungal species revealed as producer of novel bioactive compounds through whole genome sequencing and comparative genomics.</title>
        <authorList>
            <person name="Vignolle G.A."/>
            <person name="Hochenegger N."/>
            <person name="Mach R.L."/>
            <person name="Mach-Aigner A.R."/>
            <person name="Javad Rahimi M."/>
            <person name="Salim K.A."/>
            <person name="Chan C.M."/>
            <person name="Lim L.B.L."/>
            <person name="Cai F."/>
            <person name="Druzhinina I.S."/>
            <person name="U'Ren J.M."/>
            <person name="Derntl C."/>
        </authorList>
    </citation>
    <scope>NUCLEOTIDE SEQUENCE</scope>
    <source>
        <strain evidence="6">TUCIM 5799</strain>
    </source>
</reference>
<keyword evidence="3" id="KW-0560">Oxidoreductase</keyword>
<proteinExistence type="inferred from homology"/>
<dbReference type="GO" id="GO:0020037">
    <property type="term" value="F:heme binding"/>
    <property type="evidence" value="ECO:0007669"/>
    <property type="project" value="InterPro"/>
</dbReference>
<sequence>MDNNINSITYMAAAARNYFLGQFNSAQVHRPSQVHEPGNVNHCQDIMSNYDWTLWQSRRTLTNLIRHIFHDVHKSLEARHEAIARMELLSLAGRSYEPASPPSKKLASKHLSQCCIVCSECATRRYAFCRAGDHAISFGLQEMIRNNEQQRRLKGSFPFLTRYPELTLDKWARRFGDLYSVWLGGQLFMINSSPEVAKDLMVTHGSVFSSRKEMFIKGQTILKGRGVTATPYNDTWKKHRRLVTNWRRADETAKYVLAIERESIDMIQCLYEASGNGAKFVNPQPFTGRCSLNTHRDIVATYGGMIKEMDERIQKGQDMRDCLAKSMLEARKQEDLDELDVIFLATSFMVGGVETTAAVMQWFCSLIPSYPEIQRRAQSELASHIRSCPSGSRRHAPPISTIFVATYEKIGIRSR</sequence>
<name>A0A9P9W8J0_9PEZI</name>
<keyword evidence="2" id="KW-0479">Metal-binding</keyword>
<dbReference type="InterPro" id="IPR036396">
    <property type="entry name" value="Cyt_P450_sf"/>
</dbReference>
<dbReference type="GO" id="GO:0005506">
    <property type="term" value="F:iron ion binding"/>
    <property type="evidence" value="ECO:0007669"/>
    <property type="project" value="InterPro"/>
</dbReference>
<dbReference type="SUPFAM" id="SSF48264">
    <property type="entry name" value="Cytochrome P450"/>
    <property type="match status" value="1"/>
</dbReference>
<dbReference type="AlphaFoldDB" id="A0A9P9W8J0"/>
<comment type="caution">
    <text evidence="6">The sequence shown here is derived from an EMBL/GenBank/DDBJ whole genome shotgun (WGS) entry which is preliminary data.</text>
</comment>
<keyword evidence="5" id="KW-0503">Monooxygenase</keyword>
<dbReference type="InterPro" id="IPR001128">
    <property type="entry name" value="Cyt_P450"/>
</dbReference>
<dbReference type="GO" id="GO:0016705">
    <property type="term" value="F:oxidoreductase activity, acting on paired donors, with incorporation or reduction of molecular oxygen"/>
    <property type="evidence" value="ECO:0007669"/>
    <property type="project" value="InterPro"/>
</dbReference>
<keyword evidence="4" id="KW-0408">Iron</keyword>
<evidence type="ECO:0000313" key="7">
    <source>
        <dbReference type="Proteomes" id="UP000829685"/>
    </source>
</evidence>
<dbReference type="GO" id="GO:0004497">
    <property type="term" value="F:monooxygenase activity"/>
    <property type="evidence" value="ECO:0007669"/>
    <property type="project" value="UniProtKB-KW"/>
</dbReference>
<dbReference type="Pfam" id="PF00067">
    <property type="entry name" value="p450"/>
    <property type="match status" value="2"/>
</dbReference>
<dbReference type="Gene3D" id="1.10.630.10">
    <property type="entry name" value="Cytochrome P450"/>
    <property type="match status" value="2"/>
</dbReference>
<evidence type="ECO:0000256" key="5">
    <source>
        <dbReference type="ARBA" id="ARBA00023033"/>
    </source>
</evidence>
<evidence type="ECO:0000256" key="1">
    <source>
        <dbReference type="ARBA" id="ARBA00010617"/>
    </source>
</evidence>
<evidence type="ECO:0000256" key="4">
    <source>
        <dbReference type="ARBA" id="ARBA00023004"/>
    </source>
</evidence>
<gene>
    <name evidence="6" type="ORF">JX265_013683</name>
</gene>
<comment type="similarity">
    <text evidence="1">Belongs to the cytochrome P450 family.</text>
</comment>
<dbReference type="EMBL" id="JAFIMR010000079">
    <property type="protein sequence ID" value="KAI1849033.1"/>
    <property type="molecule type" value="Genomic_DNA"/>
</dbReference>
<protein>
    <recommendedName>
        <fullName evidence="8">Cytochrome P450</fullName>
    </recommendedName>
</protein>
<dbReference type="PANTHER" id="PTHR46300:SF2">
    <property type="entry name" value="CYTOCHROME P450 MONOOXYGENASE ALNH-RELATED"/>
    <property type="match status" value="1"/>
</dbReference>
<organism evidence="6 7">
    <name type="scientific">Neoarthrinium moseri</name>
    <dbReference type="NCBI Taxonomy" id="1658444"/>
    <lineage>
        <taxon>Eukaryota</taxon>
        <taxon>Fungi</taxon>
        <taxon>Dikarya</taxon>
        <taxon>Ascomycota</taxon>
        <taxon>Pezizomycotina</taxon>
        <taxon>Sordariomycetes</taxon>
        <taxon>Xylariomycetidae</taxon>
        <taxon>Amphisphaeriales</taxon>
        <taxon>Apiosporaceae</taxon>
        <taxon>Neoarthrinium</taxon>
    </lineage>
</organism>
<dbReference type="Proteomes" id="UP000829685">
    <property type="component" value="Unassembled WGS sequence"/>
</dbReference>
<keyword evidence="7" id="KW-1185">Reference proteome</keyword>
<evidence type="ECO:0008006" key="8">
    <source>
        <dbReference type="Google" id="ProtNLM"/>
    </source>
</evidence>
<evidence type="ECO:0000313" key="6">
    <source>
        <dbReference type="EMBL" id="KAI1849033.1"/>
    </source>
</evidence>
<accession>A0A9P9W8J0</accession>
<dbReference type="PANTHER" id="PTHR46300">
    <property type="entry name" value="P450, PUTATIVE (EUROFUNG)-RELATED-RELATED"/>
    <property type="match status" value="1"/>
</dbReference>